<evidence type="ECO:0008006" key="10">
    <source>
        <dbReference type="Google" id="ProtNLM"/>
    </source>
</evidence>
<dbReference type="GO" id="GO:0046872">
    <property type="term" value="F:metal ion binding"/>
    <property type="evidence" value="ECO:0007669"/>
    <property type="project" value="UniProtKB-KW"/>
</dbReference>
<comment type="caution">
    <text evidence="8">The sequence shown here is derived from an EMBL/GenBank/DDBJ whole genome shotgun (WGS) entry which is preliminary data.</text>
</comment>
<evidence type="ECO:0000256" key="5">
    <source>
        <dbReference type="ARBA" id="ARBA00023002"/>
    </source>
</evidence>
<dbReference type="Pfam" id="PF08240">
    <property type="entry name" value="ADH_N"/>
    <property type="match status" value="1"/>
</dbReference>
<dbReference type="InterPro" id="IPR013149">
    <property type="entry name" value="ADH-like_C"/>
</dbReference>
<keyword evidence="4" id="KW-0862">Zinc</keyword>
<accession>A0AAD9J3C5</accession>
<comment type="cofactor">
    <cofactor evidence="1">
        <name>Zn(2+)</name>
        <dbReference type="ChEBI" id="CHEBI:29105"/>
    </cofactor>
</comment>
<evidence type="ECO:0000256" key="1">
    <source>
        <dbReference type="ARBA" id="ARBA00001947"/>
    </source>
</evidence>
<comment type="similarity">
    <text evidence="2">Belongs to the zinc-containing alcohol dehydrogenase family.</text>
</comment>
<keyword evidence="9" id="KW-1185">Reference proteome</keyword>
<dbReference type="PANTHER" id="PTHR43350:SF2">
    <property type="entry name" value="GROES-LIKE ZINC-BINDING ALCOHOL DEHYDROGENASE FAMILY PROTEIN"/>
    <property type="match status" value="1"/>
</dbReference>
<dbReference type="GO" id="GO:0016491">
    <property type="term" value="F:oxidoreductase activity"/>
    <property type="evidence" value="ECO:0007669"/>
    <property type="project" value="UniProtKB-KW"/>
</dbReference>
<dbReference type="SUPFAM" id="SSF51735">
    <property type="entry name" value="NAD(P)-binding Rossmann-fold domains"/>
    <property type="match status" value="1"/>
</dbReference>
<sequence>MATMRALTFDPKEGVVLKRNYPKPIRKSGEALIRIIRAGICSTDIEITKGYADFSGVLGHEFLGIVEEVDDNSSITQGQRVCGEINLPCNSCKICSVGGIQKRNHCPKRTVLGIVNKDGTFADYITLPVDNLYPVPVEISDERAVFAEPLAAAFRIIEQGLINEDSVVAVIGDGKLGLLIAEVISIQKSKGLTVFGRHMEKLKLLPQGIKTVLADKKIIIPEDQYDVVVEATGNPEGLKMAISMTRPMGVVVMKSSYAMGSEFNTFPIVVKEIQIIGSRCGNFQMALDAMKTNKICPKKLITKCYSFEEAVDAMEHAMTKGTMKIQLEFD</sequence>
<dbReference type="SUPFAM" id="SSF50129">
    <property type="entry name" value="GroES-like"/>
    <property type="match status" value="1"/>
</dbReference>
<evidence type="ECO:0000256" key="4">
    <source>
        <dbReference type="ARBA" id="ARBA00022833"/>
    </source>
</evidence>
<name>A0AAD9J3C5_9ANNE</name>
<gene>
    <name evidence="8" type="ORF">LSH36_669g03029</name>
</gene>
<dbReference type="Gene3D" id="3.90.180.10">
    <property type="entry name" value="Medium-chain alcohol dehydrogenases, catalytic domain"/>
    <property type="match status" value="1"/>
</dbReference>
<dbReference type="Proteomes" id="UP001208570">
    <property type="component" value="Unassembled WGS sequence"/>
</dbReference>
<keyword evidence="3" id="KW-0479">Metal-binding</keyword>
<dbReference type="Pfam" id="PF00107">
    <property type="entry name" value="ADH_zinc_N"/>
    <property type="match status" value="1"/>
</dbReference>
<evidence type="ECO:0000313" key="9">
    <source>
        <dbReference type="Proteomes" id="UP001208570"/>
    </source>
</evidence>
<proteinExistence type="inferred from homology"/>
<protein>
    <recommendedName>
        <fullName evidence="10">Alcohol dehydrogenase</fullName>
    </recommendedName>
</protein>
<evidence type="ECO:0000256" key="3">
    <source>
        <dbReference type="ARBA" id="ARBA00022723"/>
    </source>
</evidence>
<evidence type="ECO:0000259" key="6">
    <source>
        <dbReference type="Pfam" id="PF00107"/>
    </source>
</evidence>
<dbReference type="EMBL" id="JAODUP010000669">
    <property type="protein sequence ID" value="KAK2145609.1"/>
    <property type="molecule type" value="Genomic_DNA"/>
</dbReference>
<dbReference type="InterPro" id="IPR011032">
    <property type="entry name" value="GroES-like_sf"/>
</dbReference>
<evidence type="ECO:0000256" key="2">
    <source>
        <dbReference type="ARBA" id="ARBA00008072"/>
    </source>
</evidence>
<evidence type="ECO:0000313" key="8">
    <source>
        <dbReference type="EMBL" id="KAK2145609.1"/>
    </source>
</evidence>
<reference evidence="8" key="1">
    <citation type="journal article" date="2023" name="Mol. Biol. Evol.">
        <title>Third-Generation Sequencing Reveals the Adaptive Role of the Epigenome in Three Deep-Sea Polychaetes.</title>
        <authorList>
            <person name="Perez M."/>
            <person name="Aroh O."/>
            <person name="Sun Y."/>
            <person name="Lan Y."/>
            <person name="Juniper S.K."/>
            <person name="Young C.R."/>
            <person name="Angers B."/>
            <person name="Qian P.Y."/>
        </authorList>
    </citation>
    <scope>NUCLEOTIDE SEQUENCE</scope>
    <source>
        <strain evidence="8">P08H-3</strain>
    </source>
</reference>
<keyword evidence="5" id="KW-0560">Oxidoreductase</keyword>
<feature type="domain" description="Alcohol dehydrogenase-like C-terminal" evidence="6">
    <location>
        <begin position="222"/>
        <end position="285"/>
    </location>
</feature>
<dbReference type="PANTHER" id="PTHR43350">
    <property type="entry name" value="NAD-DEPENDENT ALCOHOL DEHYDROGENASE"/>
    <property type="match status" value="1"/>
</dbReference>
<dbReference type="InterPro" id="IPR036291">
    <property type="entry name" value="NAD(P)-bd_dom_sf"/>
</dbReference>
<dbReference type="AlphaFoldDB" id="A0AAD9J3C5"/>
<evidence type="ECO:0000259" key="7">
    <source>
        <dbReference type="Pfam" id="PF08240"/>
    </source>
</evidence>
<dbReference type="Gene3D" id="3.40.50.720">
    <property type="entry name" value="NAD(P)-binding Rossmann-like Domain"/>
    <property type="match status" value="1"/>
</dbReference>
<dbReference type="InterPro" id="IPR013154">
    <property type="entry name" value="ADH-like_N"/>
</dbReference>
<organism evidence="8 9">
    <name type="scientific">Paralvinella palmiformis</name>
    <dbReference type="NCBI Taxonomy" id="53620"/>
    <lineage>
        <taxon>Eukaryota</taxon>
        <taxon>Metazoa</taxon>
        <taxon>Spiralia</taxon>
        <taxon>Lophotrochozoa</taxon>
        <taxon>Annelida</taxon>
        <taxon>Polychaeta</taxon>
        <taxon>Sedentaria</taxon>
        <taxon>Canalipalpata</taxon>
        <taxon>Terebellida</taxon>
        <taxon>Terebelliformia</taxon>
        <taxon>Alvinellidae</taxon>
        <taxon>Paralvinella</taxon>
    </lineage>
</organism>
<feature type="domain" description="Alcohol dehydrogenase-like N-terminal" evidence="7">
    <location>
        <begin position="28"/>
        <end position="136"/>
    </location>
</feature>
<dbReference type="CDD" id="cd08242">
    <property type="entry name" value="MDR_like"/>
    <property type="match status" value="1"/>
</dbReference>